<accession>A0A1H0HTU6</accession>
<dbReference type="EMBL" id="FNIJ01000009">
    <property type="protein sequence ID" value="SDO22539.1"/>
    <property type="molecule type" value="Genomic_DNA"/>
</dbReference>
<gene>
    <name evidence="1" type="ORF">SAMN05216193_1096</name>
</gene>
<protein>
    <submittedName>
        <fullName evidence="1">Uncharacterized conserved protein YjiS, DUF1127 family</fullName>
    </submittedName>
</protein>
<sequence>MNDTTHPGSAEAPRRHYSLATLRSILATWSERARFRRKLEQMSKATPHLIDDIGFTRRQAEAEIAKHFWQR</sequence>
<dbReference type="RefSeq" id="WP_084315384.1">
    <property type="nucleotide sequence ID" value="NZ_FNIJ01000009.1"/>
</dbReference>
<keyword evidence="2" id="KW-1185">Reference proteome</keyword>
<evidence type="ECO:0000313" key="1">
    <source>
        <dbReference type="EMBL" id="SDO22539.1"/>
    </source>
</evidence>
<dbReference type="OrthoDB" id="5588773at2"/>
<reference evidence="2" key="1">
    <citation type="submission" date="2016-10" db="EMBL/GenBank/DDBJ databases">
        <authorList>
            <person name="Varghese N."/>
            <person name="Submissions S."/>
        </authorList>
    </citation>
    <scope>NUCLEOTIDE SEQUENCE [LARGE SCALE GENOMIC DNA]</scope>
    <source>
        <strain evidence="2">JCM 21621</strain>
    </source>
</reference>
<dbReference type="Proteomes" id="UP000242957">
    <property type="component" value="Unassembled WGS sequence"/>
</dbReference>
<name>A0A1H0HTU6_9PSED</name>
<evidence type="ECO:0000313" key="2">
    <source>
        <dbReference type="Proteomes" id="UP000242957"/>
    </source>
</evidence>
<proteinExistence type="predicted"/>
<dbReference type="AlphaFoldDB" id="A0A1H0HTU6"/>
<organism evidence="1 2">
    <name type="scientific">Pseudomonas jinjuensis</name>
    <dbReference type="NCBI Taxonomy" id="198616"/>
    <lineage>
        <taxon>Bacteria</taxon>
        <taxon>Pseudomonadati</taxon>
        <taxon>Pseudomonadota</taxon>
        <taxon>Gammaproteobacteria</taxon>
        <taxon>Pseudomonadales</taxon>
        <taxon>Pseudomonadaceae</taxon>
        <taxon>Pseudomonas</taxon>
    </lineage>
</organism>